<dbReference type="AlphaFoldDB" id="A0AAN9AQ31"/>
<keyword evidence="8" id="KW-1185">Reference proteome</keyword>
<evidence type="ECO:0000256" key="1">
    <source>
        <dbReference type="ARBA" id="ARBA00022723"/>
    </source>
</evidence>
<dbReference type="InterPro" id="IPR033467">
    <property type="entry name" value="Tesmin/TSO1-like_CXC"/>
</dbReference>
<dbReference type="PANTHER" id="PTHR16048">
    <property type="entry name" value="MSL2-RELATED"/>
    <property type="match status" value="1"/>
</dbReference>
<dbReference type="GO" id="GO:0008270">
    <property type="term" value="F:zinc ion binding"/>
    <property type="evidence" value="ECO:0007669"/>
    <property type="project" value="UniProtKB-KW"/>
</dbReference>
<accession>A0AAN9AQ31</accession>
<proteinExistence type="inferred from homology"/>
<evidence type="ECO:0000256" key="4">
    <source>
        <dbReference type="PROSITE-ProRule" id="PRU01396"/>
    </source>
</evidence>
<evidence type="ECO:0000256" key="5">
    <source>
        <dbReference type="SAM" id="MobiDB-lite"/>
    </source>
</evidence>
<dbReference type="Pfam" id="PF16685">
    <property type="entry name" value="zf-RING_10"/>
    <property type="match status" value="1"/>
</dbReference>
<gene>
    <name evidence="7" type="ORF">V1264_010489</name>
</gene>
<dbReference type="PROSITE" id="PS00518">
    <property type="entry name" value="ZF_RING_1"/>
    <property type="match status" value="1"/>
</dbReference>
<comment type="caution">
    <text evidence="7">The sequence shown here is derived from an EMBL/GenBank/DDBJ whole genome shotgun (WGS) entry which is preliminary data.</text>
</comment>
<dbReference type="Proteomes" id="UP001374579">
    <property type="component" value="Unassembled WGS sequence"/>
</dbReference>
<keyword evidence="4" id="KW-0158">Chromosome</keyword>
<dbReference type="GO" id="GO:0016567">
    <property type="term" value="P:protein ubiquitination"/>
    <property type="evidence" value="ECO:0007669"/>
    <property type="project" value="TreeGrafter"/>
</dbReference>
<name>A0AAN9AQ31_9CAEN</name>
<protein>
    <recommendedName>
        <fullName evidence="6">CXC MSL2-type domain-containing protein</fullName>
    </recommendedName>
</protein>
<evidence type="ECO:0000313" key="7">
    <source>
        <dbReference type="EMBL" id="KAK7090729.1"/>
    </source>
</evidence>
<dbReference type="InterPro" id="IPR032043">
    <property type="entry name" value="Msl2_Znf-RING"/>
</dbReference>
<dbReference type="Gene3D" id="3.30.40.10">
    <property type="entry name" value="Zinc/RING finger domain, C3HC4 (zinc finger)"/>
    <property type="match status" value="1"/>
</dbReference>
<evidence type="ECO:0000259" key="6">
    <source>
        <dbReference type="PROSITE" id="PS52051"/>
    </source>
</evidence>
<keyword evidence="4" id="KW-0539">Nucleus</keyword>
<dbReference type="InterPro" id="IPR017907">
    <property type="entry name" value="Znf_RING_CS"/>
</dbReference>
<comment type="similarity">
    <text evidence="4">Belongs to the MSL2 family.</text>
</comment>
<organism evidence="7 8">
    <name type="scientific">Littorina saxatilis</name>
    <dbReference type="NCBI Taxonomy" id="31220"/>
    <lineage>
        <taxon>Eukaryota</taxon>
        <taxon>Metazoa</taxon>
        <taxon>Spiralia</taxon>
        <taxon>Lophotrochozoa</taxon>
        <taxon>Mollusca</taxon>
        <taxon>Gastropoda</taxon>
        <taxon>Caenogastropoda</taxon>
        <taxon>Littorinimorpha</taxon>
        <taxon>Littorinoidea</taxon>
        <taxon>Littorinidae</taxon>
        <taxon>Littorina</taxon>
    </lineage>
</organism>
<keyword evidence="3" id="KW-0862">Zinc</keyword>
<dbReference type="GO" id="GO:0072487">
    <property type="term" value="C:MSL complex"/>
    <property type="evidence" value="ECO:0007669"/>
    <property type="project" value="UniProtKB-UniRule"/>
</dbReference>
<feature type="region of interest" description="Disordered" evidence="5">
    <location>
        <begin position="314"/>
        <end position="337"/>
    </location>
</feature>
<dbReference type="GO" id="GO:0061630">
    <property type="term" value="F:ubiquitin protein ligase activity"/>
    <property type="evidence" value="ECO:0007669"/>
    <property type="project" value="InterPro"/>
</dbReference>
<reference evidence="7 8" key="1">
    <citation type="submission" date="2024-02" db="EMBL/GenBank/DDBJ databases">
        <title>Chromosome-scale genome assembly of the rough periwinkle Littorina saxatilis.</title>
        <authorList>
            <person name="De Jode A."/>
            <person name="Faria R."/>
            <person name="Formenti G."/>
            <person name="Sims Y."/>
            <person name="Smith T.P."/>
            <person name="Tracey A."/>
            <person name="Wood J.M.D."/>
            <person name="Zagrodzka Z.B."/>
            <person name="Johannesson K."/>
            <person name="Butlin R.K."/>
            <person name="Leder E.H."/>
        </authorList>
    </citation>
    <scope>NUCLEOTIDE SEQUENCE [LARGE SCALE GENOMIC DNA]</scope>
    <source>
        <strain evidence="7">Snail1</strain>
        <tissue evidence="7">Muscle</tissue>
    </source>
</reference>
<feature type="region of interest" description="Disordered" evidence="5">
    <location>
        <begin position="419"/>
        <end position="446"/>
    </location>
</feature>
<sequence>MNAYEFYLSTCKYVLLADPSSKSTWVDLYGYLPCLRQMLSCCVCGNILLKPKGPNHGICLHHVCSSCIGGKMRLRPACSWCRTHEGFIENPGMRILVLCFKKMCLYINNSAIGQEIRKAATNGAHTNTLIRVLDQAAAFEDDYVISNKVMPTCVPTYGMAPEPKLVSLPRGPGAHPSTSSGVGGGGGARARSDSAASTHSQHDKDAPPKLTSVQSSVKAVEKEKPSTSNGPQKLSKLEDELDRMPALLAPCTRGIISQEKLSPPLPGSHRADVLDQQGPSKWDHSSRSGNRDKPRELITVKRTAVKSKATKTLPNKAKVKKGSAAQQTKLKIKGKYQKKKQKAFKHEIDFEPPCKRTRLAERTGNIAEHALSTKVCKCARLNPPSRLTCFGQRCPCYSNQLPCISCMCRGCRNPRKETGLLRNGDDDRSDGEHDPPMPRLSPEPRT</sequence>
<feature type="region of interest" description="Disordered" evidence="5">
    <location>
        <begin position="165"/>
        <end position="235"/>
    </location>
</feature>
<dbReference type="InterPro" id="IPR037922">
    <property type="entry name" value="MSL2"/>
</dbReference>
<dbReference type="InterPro" id="IPR013083">
    <property type="entry name" value="Znf_RING/FYVE/PHD"/>
</dbReference>
<keyword evidence="1" id="KW-0479">Metal-binding</keyword>
<dbReference type="PROSITE" id="PS52051">
    <property type="entry name" value="CXC_MSL2"/>
    <property type="match status" value="1"/>
</dbReference>
<feature type="region of interest" description="Disordered" evidence="5">
    <location>
        <begin position="258"/>
        <end position="297"/>
    </location>
</feature>
<dbReference type="Pfam" id="PF16682">
    <property type="entry name" value="MSL2-CXC"/>
    <property type="match status" value="1"/>
</dbReference>
<dbReference type="EMBL" id="JBAMIC010000024">
    <property type="protein sequence ID" value="KAK7090729.1"/>
    <property type="molecule type" value="Genomic_DNA"/>
</dbReference>
<dbReference type="PANTHER" id="PTHR16048:SF3">
    <property type="entry name" value="E3 UBIQUITIN-PROTEIN LIGASE MSL2"/>
    <property type="match status" value="1"/>
</dbReference>
<dbReference type="SMART" id="SM01114">
    <property type="entry name" value="CXC"/>
    <property type="match status" value="1"/>
</dbReference>
<evidence type="ECO:0000313" key="8">
    <source>
        <dbReference type="Proteomes" id="UP001374579"/>
    </source>
</evidence>
<dbReference type="CDD" id="cd13122">
    <property type="entry name" value="MSL2_CXC"/>
    <property type="match status" value="1"/>
</dbReference>
<evidence type="ECO:0000256" key="3">
    <source>
        <dbReference type="ARBA" id="ARBA00022833"/>
    </source>
</evidence>
<dbReference type="CDD" id="cd16522">
    <property type="entry name" value="RING-HC_MSL2"/>
    <property type="match status" value="1"/>
</dbReference>
<evidence type="ECO:0000256" key="2">
    <source>
        <dbReference type="ARBA" id="ARBA00022771"/>
    </source>
</evidence>
<feature type="compositionally biased region" description="Basic and acidic residues" evidence="5">
    <location>
        <begin position="281"/>
        <end position="297"/>
    </location>
</feature>
<feature type="domain" description="CXC MSL2-type" evidence="6">
    <location>
        <begin position="371"/>
        <end position="421"/>
    </location>
</feature>
<keyword evidence="2" id="KW-0863">Zinc-finger</keyword>
<dbReference type="InterPro" id="IPR032049">
    <property type="entry name" value="Msl2-CXC"/>
</dbReference>